<sequence>RCLHLSAFWLTILEICSPESRPKSSQSNGEGYSSCRRPQALEAATYLNPVPGRILLKPFSQHCYPPK</sequence>
<organism evidence="2">
    <name type="scientific">Homo sapiens</name>
    <name type="common">Human</name>
    <dbReference type="NCBI Taxonomy" id="9606"/>
    <lineage>
        <taxon>Eukaryota</taxon>
        <taxon>Metazoa</taxon>
        <taxon>Chordata</taxon>
        <taxon>Craniata</taxon>
        <taxon>Vertebrata</taxon>
        <taxon>Euteleostomi</taxon>
        <taxon>Mammalia</taxon>
        <taxon>Eutheria</taxon>
        <taxon>Euarchontoglires</taxon>
        <taxon>Primates</taxon>
        <taxon>Haplorrhini</taxon>
        <taxon>Catarrhini</taxon>
        <taxon>Hominidae</taxon>
        <taxon>Homo</taxon>
    </lineage>
</organism>
<reference evidence="2" key="2">
    <citation type="journal article" date="2007" name="Arch. Oral Biol.">
        <title>The effect of epidermal growth factor on matrix metalloproteinases and tissue inhibitors of metalloproteinase gene expression in cultured human gingival fibroblasts.</title>
        <authorList>
            <person name="Cury P.R."/>
            <person name="de Araujo V.C."/>
            <person name="Canavez F."/>
            <person name="Furuse C."/>
            <person name="Leite K.R."/>
            <person name="de Araujo N.S."/>
        </authorList>
    </citation>
    <scope>NUCLEOTIDE SEQUENCE</scope>
</reference>
<gene>
    <name evidence="2" type="primary">MMP11</name>
</gene>
<accession>A5GZ71</accession>
<feature type="non-terminal residue" evidence="2">
    <location>
        <position position="1"/>
    </location>
</feature>
<dbReference type="ChiTaRS" id="MMP11">
    <property type="organism name" value="human"/>
</dbReference>
<feature type="chain" id="PRO_5002683741" evidence="1">
    <location>
        <begin position="19"/>
        <end position="67"/>
    </location>
</feature>
<name>A5GZ71_HUMAN</name>
<evidence type="ECO:0000313" key="2">
    <source>
        <dbReference type="EMBL" id="ABD92798.1"/>
    </source>
</evidence>
<reference evidence="2" key="1">
    <citation type="submission" date="2006-02" db="EMBL/GenBank/DDBJ databases">
        <authorList>
            <person name="Cury P."/>
            <person name="Araujo V."/>
            <person name="Canavez F."/>
            <person name="Araujo N."/>
        </authorList>
    </citation>
    <scope>NUCLEOTIDE SEQUENCE</scope>
</reference>
<feature type="non-terminal residue" evidence="2">
    <location>
        <position position="67"/>
    </location>
</feature>
<feature type="signal peptide" evidence="1">
    <location>
        <begin position="1"/>
        <end position="18"/>
    </location>
</feature>
<dbReference type="OrthoDB" id="65569at2759"/>
<proteinExistence type="evidence at transcript level"/>
<dbReference type="EMBL" id="DQ399599">
    <property type="protein sequence ID" value="ABD92798.1"/>
    <property type="molecule type" value="mRNA"/>
</dbReference>
<dbReference type="AlphaFoldDB" id="A5GZ71"/>
<protein>
    <submittedName>
        <fullName evidence="2">Matrix metalloproteinase 11</fullName>
    </submittedName>
</protein>
<evidence type="ECO:0000256" key="1">
    <source>
        <dbReference type="SAM" id="SignalP"/>
    </source>
</evidence>
<keyword evidence="1" id="KW-0732">Signal</keyword>